<gene>
    <name evidence="2" type="ORF">SAMN00768000_0737</name>
</gene>
<dbReference type="EMBL" id="FWWY01000001">
    <property type="protein sequence ID" value="SMC02733.1"/>
    <property type="molecule type" value="Genomic_DNA"/>
</dbReference>
<reference evidence="3" key="1">
    <citation type="submission" date="2017-04" db="EMBL/GenBank/DDBJ databases">
        <authorList>
            <person name="Varghese N."/>
            <person name="Submissions S."/>
        </authorList>
    </citation>
    <scope>NUCLEOTIDE SEQUENCE [LARGE SCALE GENOMIC DNA]</scope>
    <source>
        <strain evidence="3">DSM 9293</strain>
    </source>
</reference>
<dbReference type="InterPro" id="IPR050266">
    <property type="entry name" value="AB_hydrolase_sf"/>
</dbReference>
<dbReference type="STRING" id="28034.BFX07_05275"/>
<organism evidence="2 3">
    <name type="scientific">Sulfobacillus thermosulfidooxidans (strain DSM 9293 / VKM B-1269 / AT-1)</name>
    <dbReference type="NCBI Taxonomy" id="929705"/>
    <lineage>
        <taxon>Bacteria</taxon>
        <taxon>Bacillati</taxon>
        <taxon>Bacillota</taxon>
        <taxon>Clostridia</taxon>
        <taxon>Eubacteriales</taxon>
        <taxon>Clostridiales Family XVII. Incertae Sedis</taxon>
        <taxon>Sulfobacillus</taxon>
    </lineage>
</organism>
<dbReference type="Gene3D" id="3.40.50.1820">
    <property type="entry name" value="alpha/beta hydrolase"/>
    <property type="match status" value="1"/>
</dbReference>
<dbReference type="InterPro" id="IPR029058">
    <property type="entry name" value="AB_hydrolase_fold"/>
</dbReference>
<accession>A0A1W1WAH9</accession>
<feature type="domain" description="AB hydrolase-1" evidence="1">
    <location>
        <begin position="36"/>
        <end position="257"/>
    </location>
</feature>
<keyword evidence="3" id="KW-1185">Reference proteome</keyword>
<dbReference type="InterPro" id="IPR000073">
    <property type="entry name" value="AB_hydrolase_1"/>
</dbReference>
<evidence type="ECO:0000313" key="2">
    <source>
        <dbReference type="EMBL" id="SMC02733.1"/>
    </source>
</evidence>
<evidence type="ECO:0000259" key="1">
    <source>
        <dbReference type="Pfam" id="PF12697"/>
    </source>
</evidence>
<dbReference type="OrthoDB" id="9773293at2"/>
<dbReference type="Proteomes" id="UP000192660">
    <property type="component" value="Unassembled WGS sequence"/>
</dbReference>
<dbReference type="AlphaFoldDB" id="A0A1W1WAH9"/>
<name>A0A1W1WAH9_SULTA</name>
<sequence length="280" mass="31661">MLADPRKQTTVILLRDRPLRLVWSLWPALGEGPTWIFIHGMGSSRWAFADLLAQRPVPGQYLAVDLPGFGDSQLPPFVQTLDDFRDAVHQLIQQLHLRQPILVGHSFGGMVAGRVVSDFSSDVGGLVLVASAGYFPPENAMKTLPWTWLNRIGIWITSFDFYGDRMLQALGLNPSEIPPSTRERMRYGWRRAKEMARMREFYPAPNFVEHIFQSTVPTVAIHGDRDILFPLPKVREAIGSAFPLLVLQGAGHLPYDYDLDGFIVLLNEAYQRIRHEANKS</sequence>
<proteinExistence type="predicted"/>
<dbReference type="Pfam" id="PF12697">
    <property type="entry name" value="Abhydrolase_6"/>
    <property type="match status" value="1"/>
</dbReference>
<protein>
    <submittedName>
        <fullName evidence="2">Pimeloyl-ACP methyl ester carboxylesterase</fullName>
    </submittedName>
</protein>
<dbReference type="SUPFAM" id="SSF53474">
    <property type="entry name" value="alpha/beta-Hydrolases"/>
    <property type="match status" value="1"/>
</dbReference>
<evidence type="ECO:0000313" key="3">
    <source>
        <dbReference type="Proteomes" id="UP000192660"/>
    </source>
</evidence>
<dbReference type="PANTHER" id="PTHR43798">
    <property type="entry name" value="MONOACYLGLYCEROL LIPASE"/>
    <property type="match status" value="1"/>
</dbReference>
<dbReference type="PRINTS" id="PR00111">
    <property type="entry name" value="ABHYDROLASE"/>
</dbReference>
<dbReference type="RefSeq" id="WP_084660872.1">
    <property type="nucleotide sequence ID" value="NZ_FWWY01000001.1"/>
</dbReference>